<dbReference type="EMBL" id="AFWF01000170">
    <property type="protein sequence ID" value="EGU38248.1"/>
    <property type="molecule type" value="Genomic_DNA"/>
</dbReference>
<comment type="caution">
    <text evidence="1">The sequence shown here is derived from an EMBL/GenBank/DDBJ whole genome shotgun (WGS) entry which is preliminary data.</text>
</comment>
<accession>F9S351</accession>
<dbReference type="InterPro" id="IPR007420">
    <property type="entry name" value="DUF465"/>
</dbReference>
<dbReference type="Pfam" id="PF04325">
    <property type="entry name" value="DUF465"/>
    <property type="match status" value="1"/>
</dbReference>
<evidence type="ECO:0000313" key="1">
    <source>
        <dbReference type="EMBL" id="EGU38248.1"/>
    </source>
</evidence>
<sequence>MLELNGSPIDDDAMIQLKHQRAEQKDTLYQRVTRL</sequence>
<gene>
    <name evidence="1" type="ORF">VII00023_16030</name>
</gene>
<evidence type="ECO:0000313" key="2">
    <source>
        <dbReference type="Proteomes" id="UP000004605"/>
    </source>
</evidence>
<proteinExistence type="predicted"/>
<dbReference type="RefSeq" id="WP_006712500.1">
    <property type="nucleotide sequence ID" value="NZ_AFWF01000170.1"/>
</dbReference>
<dbReference type="AlphaFoldDB" id="F9S351"/>
<name>F9S351_9VIBR</name>
<keyword evidence="2" id="KW-1185">Reference proteome</keyword>
<protein>
    <submittedName>
        <fullName evidence="1">Uncharacterized protein</fullName>
    </submittedName>
</protein>
<dbReference type="Proteomes" id="UP000004605">
    <property type="component" value="Unassembled WGS sequence"/>
</dbReference>
<reference evidence="1 2" key="1">
    <citation type="journal article" date="2012" name="Int. J. Syst. Evol. Microbiol.">
        <title>Vibrio caribbeanicus sp. nov., isolated from the marine sponge Scleritoderma cyanea.</title>
        <authorList>
            <person name="Hoffmann M."/>
            <person name="Monday S.R."/>
            <person name="Allard M.W."/>
            <person name="Strain E.A."/>
            <person name="Whittaker P."/>
            <person name="Naum M."/>
            <person name="McCarthy P.J."/>
            <person name="Lopez J.V."/>
            <person name="Fischer M."/>
            <person name="Brown E.W."/>
        </authorList>
    </citation>
    <scope>NUCLEOTIDE SEQUENCE [LARGE SCALE GENOMIC DNA]</scope>
    <source>
        <strain evidence="1 2">ATCC 700023</strain>
    </source>
</reference>
<organism evidence="1 2">
    <name type="scientific">Vibrio ichthyoenteri ATCC 700023</name>
    <dbReference type="NCBI Taxonomy" id="870968"/>
    <lineage>
        <taxon>Bacteria</taxon>
        <taxon>Pseudomonadati</taxon>
        <taxon>Pseudomonadota</taxon>
        <taxon>Gammaproteobacteria</taxon>
        <taxon>Vibrionales</taxon>
        <taxon>Vibrionaceae</taxon>
        <taxon>Vibrio</taxon>
    </lineage>
</organism>